<name>A0A177NKJ5_9GAMM</name>
<protein>
    <recommendedName>
        <fullName evidence="4">PEP-CTERM protein-sorting domain-containing protein</fullName>
    </recommendedName>
</protein>
<proteinExistence type="predicted"/>
<keyword evidence="1" id="KW-0732">Signal</keyword>
<gene>
    <name evidence="2" type="ORF">A1507_09560</name>
</gene>
<evidence type="ECO:0008006" key="4">
    <source>
        <dbReference type="Google" id="ProtNLM"/>
    </source>
</evidence>
<comment type="caution">
    <text evidence="2">The sequence shown here is derived from an EMBL/GenBank/DDBJ whole genome shotgun (WGS) entry which is preliminary data.</text>
</comment>
<dbReference type="Proteomes" id="UP000077857">
    <property type="component" value="Unassembled WGS sequence"/>
</dbReference>
<evidence type="ECO:0000313" key="2">
    <source>
        <dbReference type="EMBL" id="OAI18382.1"/>
    </source>
</evidence>
<dbReference type="AlphaFoldDB" id="A0A177NKJ5"/>
<organism evidence="2 3">
    <name type="scientific">Methylomonas koyamae</name>
    <dbReference type="NCBI Taxonomy" id="702114"/>
    <lineage>
        <taxon>Bacteria</taxon>
        <taxon>Pseudomonadati</taxon>
        <taxon>Pseudomonadota</taxon>
        <taxon>Gammaproteobacteria</taxon>
        <taxon>Methylococcales</taxon>
        <taxon>Methylococcaceae</taxon>
        <taxon>Methylomonas</taxon>
    </lineage>
</organism>
<evidence type="ECO:0000256" key="1">
    <source>
        <dbReference type="SAM" id="SignalP"/>
    </source>
</evidence>
<feature type="signal peptide" evidence="1">
    <location>
        <begin position="1"/>
        <end position="38"/>
    </location>
</feature>
<reference evidence="2 3" key="1">
    <citation type="submission" date="2016-03" db="EMBL/GenBank/DDBJ databases">
        <authorList>
            <person name="Ploux O."/>
        </authorList>
    </citation>
    <scope>NUCLEOTIDE SEQUENCE [LARGE SCALE GENOMIC DNA]</scope>
    <source>
        <strain evidence="2 3">R-45378</strain>
    </source>
</reference>
<accession>A0A177NKJ5</accession>
<dbReference type="EMBL" id="LUUJ01000058">
    <property type="protein sequence ID" value="OAI18382.1"/>
    <property type="molecule type" value="Genomic_DNA"/>
</dbReference>
<sequence length="264" mass="27804">MRLLVRAQPKGHSETEMIKYALSAALAAILSAAAPAQANTLVVDGTLFRQAGGTTFDIWKINMQTAGSFSVNLAAYEAAQNNVATAGYATADLNGDGELTWLDPDTHWYLDDGSATLSAANHLARCDDIANNCATVSNSIISLATRTQEQGADDGSIHFRRDPAFDISLAAGAYQYVIADYRLTDAEAAAGINSGDGFSAPGGYVDPILDYADYRITFSSDTLNFARSGNTITVSQVPLPGAFWLFGSAVAGCSLRARRKTAAA</sequence>
<feature type="chain" id="PRO_5008069278" description="PEP-CTERM protein-sorting domain-containing protein" evidence="1">
    <location>
        <begin position="39"/>
        <end position="264"/>
    </location>
</feature>
<evidence type="ECO:0000313" key="3">
    <source>
        <dbReference type="Proteomes" id="UP000077857"/>
    </source>
</evidence>